<keyword evidence="9" id="KW-0325">Glycoprotein</keyword>
<evidence type="ECO:0000256" key="5">
    <source>
        <dbReference type="ARBA" id="ARBA00022692"/>
    </source>
</evidence>
<dbReference type="InParanoid" id="G4TIH5"/>
<evidence type="ECO:0000256" key="2">
    <source>
        <dbReference type="ARBA" id="ARBA00004651"/>
    </source>
</evidence>
<reference evidence="12 13" key="1">
    <citation type="journal article" date="2011" name="PLoS Pathog.">
        <title>Endophytic Life Strategies Decoded by Genome and Transcriptome Analyses of the Mutualistic Root Symbiont Piriformospora indica.</title>
        <authorList>
            <person name="Zuccaro A."/>
            <person name="Lahrmann U."/>
            <person name="Guldener U."/>
            <person name="Langen G."/>
            <person name="Pfiffi S."/>
            <person name="Biedenkopf D."/>
            <person name="Wong P."/>
            <person name="Samans B."/>
            <person name="Grimm C."/>
            <person name="Basiewicz M."/>
            <person name="Murat C."/>
            <person name="Martin F."/>
            <person name="Kogel K.H."/>
        </authorList>
    </citation>
    <scope>NUCLEOTIDE SEQUENCE [LARGE SCALE GENOMIC DNA]</scope>
    <source>
        <strain evidence="12 13">DSM 11827</strain>
    </source>
</reference>
<accession>G4TIH5</accession>
<keyword evidence="7 10" id="KW-1133">Transmembrane helix</keyword>
<keyword evidence="4 10" id="KW-1003">Cell membrane</keyword>
<evidence type="ECO:0000313" key="12">
    <source>
        <dbReference type="EMBL" id="CCA71115.1"/>
    </source>
</evidence>
<comment type="similarity">
    <text evidence="3 10">Belongs to the PRM1 family.</text>
</comment>
<dbReference type="HOGENOM" id="CLU_010191_2_0_1"/>
<keyword evidence="8 10" id="KW-0472">Membrane</keyword>
<feature type="transmembrane region" description="Helical" evidence="10">
    <location>
        <begin position="20"/>
        <end position="41"/>
    </location>
</feature>
<keyword evidence="13" id="KW-1185">Reference proteome</keyword>
<evidence type="ECO:0000256" key="6">
    <source>
        <dbReference type="ARBA" id="ARBA00022971"/>
    </source>
</evidence>
<feature type="transmembrane region" description="Helical" evidence="10">
    <location>
        <begin position="418"/>
        <end position="451"/>
    </location>
</feature>
<dbReference type="GO" id="GO:0032220">
    <property type="term" value="P:plasma membrane fusion involved in cytogamy"/>
    <property type="evidence" value="ECO:0007669"/>
    <property type="project" value="TreeGrafter"/>
</dbReference>
<dbReference type="OMA" id="MINDITH"/>
<keyword evidence="6 10" id="KW-0184">Conjugation</keyword>
<dbReference type="InterPro" id="IPR026777">
    <property type="entry name" value="PRM1"/>
</dbReference>
<dbReference type="GO" id="GO:0043332">
    <property type="term" value="C:mating projection tip"/>
    <property type="evidence" value="ECO:0007669"/>
    <property type="project" value="UniProtKB-UniRule"/>
</dbReference>
<protein>
    <recommendedName>
        <fullName evidence="10">Plasma membrane fusion protein PRM1</fullName>
    </recommendedName>
</protein>
<dbReference type="eggNOG" id="ENOG502QRP5">
    <property type="taxonomic scope" value="Eukaryota"/>
</dbReference>
<name>G4TIH5_SERID</name>
<evidence type="ECO:0000256" key="8">
    <source>
        <dbReference type="ARBA" id="ARBA00023136"/>
    </source>
</evidence>
<evidence type="ECO:0000256" key="3">
    <source>
        <dbReference type="ARBA" id="ARBA00010780"/>
    </source>
</evidence>
<dbReference type="STRING" id="1109443.G4TIH5"/>
<sequence length="613" mass="65490">MPKVMRWDGPPPYLGPWELISLAWIRASIIALLIIGFALWIGATTAVEGIQDAKNALTEACQASEKVATVAANLPNYAAEIVNDQINAAIIDSIQAAHKALELLLEAMTAIVRYFLQVVNGIITFVFQFIIGGILSAQRYLNTVVGGIADGIQSSINNTVSGVNSAIDVANRAISSYNSIPFVPDISLISHVSINFDVSQIRNFQVPNTVSSSITALSSRLPNLDSLINSIDTTIGGPVQALERDMNATFANITVPNVNITLPQVGAVQYCNKLNVGFLDELGNDILWAMHVGLGILAGLALIIFLAHAFFIWIMWRIQLRGDASASAFWSQAGTTTKTTTVAAAAPPMSEKKPEGVHEEPEASTSKTPASTYPVIPLTRHNILALDNPFSTWAAAKVLSFFSFLHPSQVAHDRLAWLFAYIFSIHPLICFVIGLFGVVALALQLILINIVRGRINREVGKIIDDVVDAVGGAVNALISNVGGEVASGLNTALGGIDTAINQDLNGWISTAVGTYANAMRSFYTTLTNGITNTFSGSFLETPMRALVQTIVGDQATGLSDAQTYLQQNLHISVPRINSKVFLISNGTLDEISDTLARAAIGGNGNQGVFGRHL</sequence>
<dbReference type="PANTHER" id="PTHR31030:SF1">
    <property type="entry name" value="PLASMA MEMBRANE FUSION PROTEIN PRM1"/>
    <property type="match status" value="1"/>
</dbReference>
<organism evidence="12 13">
    <name type="scientific">Serendipita indica (strain DSM 11827)</name>
    <name type="common">Root endophyte fungus</name>
    <name type="synonym">Piriformospora indica</name>
    <dbReference type="NCBI Taxonomy" id="1109443"/>
    <lineage>
        <taxon>Eukaryota</taxon>
        <taxon>Fungi</taxon>
        <taxon>Dikarya</taxon>
        <taxon>Basidiomycota</taxon>
        <taxon>Agaricomycotina</taxon>
        <taxon>Agaricomycetes</taxon>
        <taxon>Sebacinales</taxon>
        <taxon>Serendipitaceae</taxon>
        <taxon>Serendipita</taxon>
    </lineage>
</organism>
<dbReference type="OrthoDB" id="10248838at2759"/>
<feature type="region of interest" description="Disordered" evidence="11">
    <location>
        <begin position="341"/>
        <end position="370"/>
    </location>
</feature>
<dbReference type="PANTHER" id="PTHR31030">
    <property type="entry name" value="PLASMA MEMBRANE FUSION PROTEIN PRM1"/>
    <property type="match status" value="1"/>
</dbReference>
<evidence type="ECO:0000256" key="4">
    <source>
        <dbReference type="ARBA" id="ARBA00022475"/>
    </source>
</evidence>
<comment type="subcellular location">
    <subcellularLocation>
        <location evidence="2 10">Cell membrane</location>
        <topology evidence="2 10">Multi-pass membrane protein</topology>
    </subcellularLocation>
</comment>
<dbReference type="AlphaFoldDB" id="G4TIH5"/>
<dbReference type="EMBL" id="CAFZ01000106">
    <property type="protein sequence ID" value="CCA71115.1"/>
    <property type="molecule type" value="Genomic_DNA"/>
</dbReference>
<dbReference type="GO" id="GO:0005886">
    <property type="term" value="C:plasma membrane"/>
    <property type="evidence" value="ECO:0007669"/>
    <property type="project" value="UniProtKB-SubCell"/>
</dbReference>
<comment type="caution">
    <text evidence="10">Lacks conserved residue(s) required for the propagation of feature annotation.</text>
</comment>
<comment type="function">
    <text evidence="1 10">Involved in cell fusion during mating by stabilizing the plasma membrane fusion event.</text>
</comment>
<keyword evidence="5 10" id="KW-0812">Transmembrane</keyword>
<evidence type="ECO:0000313" key="13">
    <source>
        <dbReference type="Proteomes" id="UP000007148"/>
    </source>
</evidence>
<comment type="caution">
    <text evidence="12">The sequence shown here is derived from an EMBL/GenBank/DDBJ whole genome shotgun (WGS) entry which is preliminary data.</text>
</comment>
<evidence type="ECO:0000256" key="11">
    <source>
        <dbReference type="SAM" id="MobiDB-lite"/>
    </source>
</evidence>
<evidence type="ECO:0000256" key="9">
    <source>
        <dbReference type="ARBA" id="ARBA00023180"/>
    </source>
</evidence>
<evidence type="ECO:0000256" key="1">
    <source>
        <dbReference type="ARBA" id="ARBA00002512"/>
    </source>
</evidence>
<feature type="compositionally biased region" description="Basic and acidic residues" evidence="11">
    <location>
        <begin position="350"/>
        <end position="361"/>
    </location>
</feature>
<evidence type="ECO:0000256" key="10">
    <source>
        <dbReference type="RuleBase" id="RU366035"/>
    </source>
</evidence>
<feature type="transmembrane region" description="Helical" evidence="10">
    <location>
        <begin position="114"/>
        <end position="135"/>
    </location>
</feature>
<evidence type="ECO:0000256" key="7">
    <source>
        <dbReference type="ARBA" id="ARBA00022989"/>
    </source>
</evidence>
<proteinExistence type="inferred from homology"/>
<gene>
    <name evidence="12" type="ORF">PIIN_05050</name>
</gene>
<dbReference type="Proteomes" id="UP000007148">
    <property type="component" value="Unassembled WGS sequence"/>
</dbReference>
<feature type="transmembrane region" description="Helical" evidence="10">
    <location>
        <begin position="286"/>
        <end position="316"/>
    </location>
</feature>